<evidence type="ECO:0000256" key="9">
    <source>
        <dbReference type="SAM" id="Coils"/>
    </source>
</evidence>
<evidence type="ECO:0000313" key="14">
    <source>
        <dbReference type="Proteomes" id="UP001054902"/>
    </source>
</evidence>
<keyword evidence="4 11" id="KW-0732">Signal</keyword>
<protein>
    <recommendedName>
        <fullName evidence="12">Peptidase A1 domain-containing protein</fullName>
    </recommendedName>
</protein>
<dbReference type="InterPro" id="IPR033121">
    <property type="entry name" value="PEPTIDASE_A1"/>
</dbReference>
<dbReference type="InterPro" id="IPR032861">
    <property type="entry name" value="TAXi_N"/>
</dbReference>
<dbReference type="SUPFAM" id="SSF50630">
    <property type="entry name" value="Acid proteases"/>
    <property type="match status" value="1"/>
</dbReference>
<dbReference type="Pfam" id="PF00026">
    <property type="entry name" value="Asp"/>
    <property type="match status" value="1"/>
</dbReference>
<dbReference type="Gene3D" id="2.40.70.10">
    <property type="entry name" value="Acid Proteases"/>
    <property type="match status" value="3"/>
</dbReference>
<dbReference type="GO" id="GO:0012505">
    <property type="term" value="C:endomembrane system"/>
    <property type="evidence" value="ECO:0007669"/>
    <property type="project" value="UniProtKB-SubCell"/>
</dbReference>
<dbReference type="InterPro" id="IPR001969">
    <property type="entry name" value="Aspartic_peptidase_AS"/>
</dbReference>
<gene>
    <name evidence="13" type="ORF">CTEN210_04603</name>
</gene>
<dbReference type="PANTHER" id="PTHR13683:SF375">
    <property type="entry name" value="PEPTIDASE A1 DOMAIN-CONTAINING PROTEIN"/>
    <property type="match status" value="1"/>
</dbReference>
<proteinExistence type="inferred from homology"/>
<keyword evidence="6" id="KW-1133">Transmembrane helix</keyword>
<keyword evidence="7" id="KW-0472">Membrane</keyword>
<keyword evidence="2" id="KW-0645">Protease</keyword>
<dbReference type="Pfam" id="PF14543">
    <property type="entry name" value="TAXi_N"/>
    <property type="match status" value="1"/>
</dbReference>
<feature type="compositionally biased region" description="Polar residues" evidence="10">
    <location>
        <begin position="388"/>
        <end position="397"/>
    </location>
</feature>
<dbReference type="GO" id="GO:0004190">
    <property type="term" value="F:aspartic-type endopeptidase activity"/>
    <property type="evidence" value="ECO:0007669"/>
    <property type="project" value="InterPro"/>
</dbReference>
<comment type="similarity">
    <text evidence="1">Belongs to the peptidase A1 family.</text>
</comment>
<name>A0AAD3CL98_9STRA</name>
<feature type="coiled-coil region" evidence="9">
    <location>
        <begin position="228"/>
        <end position="259"/>
    </location>
</feature>
<evidence type="ECO:0000256" key="7">
    <source>
        <dbReference type="ARBA" id="ARBA00023136"/>
    </source>
</evidence>
<keyword evidence="14" id="KW-1185">Reference proteome</keyword>
<dbReference type="PROSITE" id="PS51767">
    <property type="entry name" value="PEPTIDASE_A1"/>
    <property type="match status" value="1"/>
</dbReference>
<dbReference type="EMBL" id="BLLK01000027">
    <property type="protein sequence ID" value="GFH48127.1"/>
    <property type="molecule type" value="Genomic_DNA"/>
</dbReference>
<keyword evidence="5" id="KW-0378">Hydrolase</keyword>
<feature type="signal peptide" evidence="11">
    <location>
        <begin position="1"/>
        <end position="22"/>
    </location>
</feature>
<evidence type="ECO:0000256" key="11">
    <source>
        <dbReference type="SAM" id="SignalP"/>
    </source>
</evidence>
<dbReference type="Proteomes" id="UP001054902">
    <property type="component" value="Unassembled WGS sequence"/>
</dbReference>
<feature type="chain" id="PRO_5042102073" description="Peptidase A1 domain-containing protein" evidence="11">
    <location>
        <begin position="23"/>
        <end position="568"/>
    </location>
</feature>
<evidence type="ECO:0000256" key="5">
    <source>
        <dbReference type="ARBA" id="ARBA00022801"/>
    </source>
</evidence>
<accession>A0AAD3CL98</accession>
<dbReference type="InterPro" id="IPR021109">
    <property type="entry name" value="Peptidase_aspartic_dom_sf"/>
</dbReference>
<evidence type="ECO:0000256" key="8">
    <source>
        <dbReference type="ARBA" id="ARBA00046288"/>
    </source>
</evidence>
<keyword evidence="9" id="KW-0175">Coiled coil</keyword>
<sequence>MKAIQSLLLALLVFLKITITNASQDAKLDINEKETNKSLQNNRIISFPLMNHEQFLERHHRERRLREGDAYNDDISKIQTPRRTSKILPHAELYQGIGTHYVDIWVGTPDAQRQTVIVDTGSDLTAFPCDPCKDCGANYHTDNFFKDENSVSFHLQQCSECWLGKCKHAEDFNFCGIHMGYAEGSSWSAYEVVDWVYIGGEHDKAEHRERQTRNLGNADTIAQSGGGLRNMQQDTESMEETFMEEAEEAEEEYEEEHENDKFWAKDYGFEMNFGCQYKITGLFKTQLADGICGMENSERSFWKQMYKKGKIDKEAFSLCFIHSEKIERAGSHAGAVTLGGTNVGMHKSKMVYADMFDIDGWYGVTVNAIYLKSSENSRRLDDGDSEESNSNTTKSLPSNIQKLELNLGATNREGVIVDSGTTESYFSSSISAPFKTAFRELMGFEFHPILPKREGETNPYTDYPTIVIQLKAAYSTTDDELMDSSGNSLPGLANSLDLDHPNDILLEIPPKQYMLWSAKSKVYSNRFHMDETSNYMVIGANAMTGHDIMFDVEKRRLGLALSDCKFEA</sequence>
<dbReference type="PANTHER" id="PTHR13683">
    <property type="entry name" value="ASPARTYL PROTEASES"/>
    <property type="match status" value="1"/>
</dbReference>
<evidence type="ECO:0000256" key="10">
    <source>
        <dbReference type="SAM" id="MobiDB-lite"/>
    </source>
</evidence>
<feature type="region of interest" description="Disordered" evidence="10">
    <location>
        <begin position="378"/>
        <end position="397"/>
    </location>
</feature>
<evidence type="ECO:0000256" key="3">
    <source>
        <dbReference type="ARBA" id="ARBA00022692"/>
    </source>
</evidence>
<organism evidence="13 14">
    <name type="scientific">Chaetoceros tenuissimus</name>
    <dbReference type="NCBI Taxonomy" id="426638"/>
    <lineage>
        <taxon>Eukaryota</taxon>
        <taxon>Sar</taxon>
        <taxon>Stramenopiles</taxon>
        <taxon>Ochrophyta</taxon>
        <taxon>Bacillariophyta</taxon>
        <taxon>Coscinodiscophyceae</taxon>
        <taxon>Chaetocerotophycidae</taxon>
        <taxon>Chaetocerotales</taxon>
        <taxon>Chaetocerotaceae</taxon>
        <taxon>Chaetoceros</taxon>
    </lineage>
</organism>
<evidence type="ECO:0000259" key="12">
    <source>
        <dbReference type="PROSITE" id="PS51767"/>
    </source>
</evidence>
<dbReference type="InterPro" id="IPR001461">
    <property type="entry name" value="Aspartic_peptidase_A1"/>
</dbReference>
<dbReference type="PROSITE" id="PS00141">
    <property type="entry name" value="ASP_PROTEASE"/>
    <property type="match status" value="2"/>
</dbReference>
<evidence type="ECO:0000256" key="4">
    <source>
        <dbReference type="ARBA" id="ARBA00022729"/>
    </source>
</evidence>
<evidence type="ECO:0000256" key="6">
    <source>
        <dbReference type="ARBA" id="ARBA00022989"/>
    </source>
</evidence>
<evidence type="ECO:0000256" key="2">
    <source>
        <dbReference type="ARBA" id="ARBA00022670"/>
    </source>
</evidence>
<comment type="subcellular location">
    <subcellularLocation>
        <location evidence="8">Endomembrane system</location>
        <topology evidence="8">Single-pass type I membrane protein</topology>
    </subcellularLocation>
</comment>
<comment type="caution">
    <text evidence="13">The sequence shown here is derived from an EMBL/GenBank/DDBJ whole genome shotgun (WGS) entry which is preliminary data.</text>
</comment>
<keyword evidence="3" id="KW-0812">Transmembrane</keyword>
<feature type="domain" description="Peptidase A1" evidence="12">
    <location>
        <begin position="100"/>
        <end position="560"/>
    </location>
</feature>
<dbReference type="AlphaFoldDB" id="A0AAD3CL98"/>
<dbReference type="GO" id="GO:0006508">
    <property type="term" value="P:proteolysis"/>
    <property type="evidence" value="ECO:0007669"/>
    <property type="project" value="UniProtKB-KW"/>
</dbReference>
<reference evidence="13 14" key="1">
    <citation type="journal article" date="2021" name="Sci. Rep.">
        <title>The genome of the diatom Chaetoceros tenuissimus carries an ancient integrated fragment of an extant virus.</title>
        <authorList>
            <person name="Hongo Y."/>
            <person name="Kimura K."/>
            <person name="Takaki Y."/>
            <person name="Yoshida Y."/>
            <person name="Baba S."/>
            <person name="Kobayashi G."/>
            <person name="Nagasaki K."/>
            <person name="Hano T."/>
            <person name="Tomaru Y."/>
        </authorList>
    </citation>
    <scope>NUCLEOTIDE SEQUENCE [LARGE SCALE GENOMIC DNA]</scope>
    <source>
        <strain evidence="13 14">NIES-3715</strain>
    </source>
</reference>
<evidence type="ECO:0000256" key="1">
    <source>
        <dbReference type="ARBA" id="ARBA00007447"/>
    </source>
</evidence>
<evidence type="ECO:0000313" key="13">
    <source>
        <dbReference type="EMBL" id="GFH48127.1"/>
    </source>
</evidence>